<comment type="caution">
    <text evidence="6">The sequence shown here is derived from an EMBL/GenBank/DDBJ whole genome shotgun (WGS) entry which is preliminary data.</text>
</comment>
<sequence>QRWRDPQDSLFSRVADTLLIAAALLLLLPPLLAVVADGLNRSLPDVLRQPALWQTLWTSLRIALAAGALSVVLTL</sequence>
<dbReference type="SUPFAM" id="SSF161098">
    <property type="entry name" value="MetI-like"/>
    <property type="match status" value="1"/>
</dbReference>
<name>A0ABX9WN15_9GAMM</name>
<evidence type="ECO:0000256" key="4">
    <source>
        <dbReference type="ARBA" id="ARBA00023136"/>
    </source>
</evidence>
<gene>
    <name evidence="6" type="primary">thiP</name>
    <name evidence="6" type="synonym">sfuB</name>
    <name evidence="6" type="ORF">EFS38_21045</name>
</gene>
<keyword evidence="4 5" id="KW-0472">Membrane</keyword>
<dbReference type="EMBL" id="RJLS01000184">
    <property type="protein sequence ID" value="RNM12393.1"/>
    <property type="molecule type" value="Genomic_DNA"/>
</dbReference>
<evidence type="ECO:0000313" key="6">
    <source>
        <dbReference type="EMBL" id="RNM12393.1"/>
    </source>
</evidence>
<dbReference type="InterPro" id="IPR035906">
    <property type="entry name" value="MetI-like_sf"/>
</dbReference>
<proteinExistence type="predicted"/>
<evidence type="ECO:0000256" key="1">
    <source>
        <dbReference type="ARBA" id="ARBA00004141"/>
    </source>
</evidence>
<reference evidence="6 7" key="1">
    <citation type="submission" date="2018-11" db="EMBL/GenBank/DDBJ databases">
        <title>Characterization of surface water Dickeya isolates.</title>
        <authorList>
            <person name="Van Gijsegem F."/>
            <person name="Pedron J."/>
        </authorList>
    </citation>
    <scope>NUCLEOTIDE SEQUENCE [LARGE SCALE GENOMIC DNA]</scope>
    <source>
        <strain evidence="6 7">FVG10-MFV-A16</strain>
    </source>
</reference>
<evidence type="ECO:0000256" key="5">
    <source>
        <dbReference type="SAM" id="Phobius"/>
    </source>
</evidence>
<feature type="transmembrane region" description="Helical" evidence="5">
    <location>
        <begin position="57"/>
        <end position="74"/>
    </location>
</feature>
<feature type="non-terminal residue" evidence="6">
    <location>
        <position position="1"/>
    </location>
</feature>
<keyword evidence="3 5" id="KW-1133">Transmembrane helix</keyword>
<evidence type="ECO:0000256" key="3">
    <source>
        <dbReference type="ARBA" id="ARBA00022989"/>
    </source>
</evidence>
<evidence type="ECO:0000256" key="2">
    <source>
        <dbReference type="ARBA" id="ARBA00022692"/>
    </source>
</evidence>
<protein>
    <submittedName>
        <fullName evidence="6">Thiamine/thiamine pyrophosphate ABC transporter permease ThiP</fullName>
    </submittedName>
</protein>
<keyword evidence="7" id="KW-1185">Reference proteome</keyword>
<accession>A0ABX9WN15</accession>
<keyword evidence="2 5" id="KW-0812">Transmembrane</keyword>
<feature type="non-terminal residue" evidence="6">
    <location>
        <position position="75"/>
    </location>
</feature>
<organism evidence="6 7">
    <name type="scientific">Dickeya undicola</name>
    <dbReference type="NCBI Taxonomy" id="1577887"/>
    <lineage>
        <taxon>Bacteria</taxon>
        <taxon>Pseudomonadati</taxon>
        <taxon>Pseudomonadota</taxon>
        <taxon>Gammaproteobacteria</taxon>
        <taxon>Enterobacterales</taxon>
        <taxon>Pectobacteriaceae</taxon>
        <taxon>Dickeya</taxon>
    </lineage>
</organism>
<comment type="subcellular location">
    <subcellularLocation>
        <location evidence="1">Membrane</location>
        <topology evidence="1">Multi-pass membrane protein</topology>
    </subcellularLocation>
</comment>
<evidence type="ECO:0000313" key="7">
    <source>
        <dbReference type="Proteomes" id="UP000271870"/>
    </source>
</evidence>
<dbReference type="Proteomes" id="UP000271870">
    <property type="component" value="Unassembled WGS sequence"/>
</dbReference>